<dbReference type="EMBL" id="KB469296">
    <property type="protein sequence ID" value="EPQ60199.1"/>
    <property type="molecule type" value="Genomic_DNA"/>
</dbReference>
<dbReference type="RefSeq" id="XP_007860660.1">
    <property type="nucleotide sequence ID" value="XM_007862469.1"/>
</dbReference>
<dbReference type="AlphaFoldDB" id="S7S305"/>
<protein>
    <submittedName>
        <fullName evidence="1">Uncharacterized protein</fullName>
    </submittedName>
</protein>
<organism evidence="1 2">
    <name type="scientific">Gloeophyllum trabeum (strain ATCC 11539 / FP-39264 / Madison 617)</name>
    <name type="common">Brown rot fungus</name>
    <dbReference type="NCBI Taxonomy" id="670483"/>
    <lineage>
        <taxon>Eukaryota</taxon>
        <taxon>Fungi</taxon>
        <taxon>Dikarya</taxon>
        <taxon>Basidiomycota</taxon>
        <taxon>Agaricomycotina</taxon>
        <taxon>Agaricomycetes</taxon>
        <taxon>Gloeophyllales</taxon>
        <taxon>Gloeophyllaceae</taxon>
        <taxon>Gloeophyllum</taxon>
    </lineage>
</organism>
<proteinExistence type="predicted"/>
<dbReference type="OrthoDB" id="2628807at2759"/>
<reference evidence="1 2" key="1">
    <citation type="journal article" date="2012" name="Science">
        <title>The Paleozoic origin of enzymatic lignin decomposition reconstructed from 31 fungal genomes.</title>
        <authorList>
            <person name="Floudas D."/>
            <person name="Binder M."/>
            <person name="Riley R."/>
            <person name="Barry K."/>
            <person name="Blanchette R.A."/>
            <person name="Henrissat B."/>
            <person name="Martinez A.T."/>
            <person name="Otillar R."/>
            <person name="Spatafora J.W."/>
            <person name="Yadav J.S."/>
            <person name="Aerts A."/>
            <person name="Benoit I."/>
            <person name="Boyd A."/>
            <person name="Carlson A."/>
            <person name="Copeland A."/>
            <person name="Coutinho P.M."/>
            <person name="de Vries R.P."/>
            <person name="Ferreira P."/>
            <person name="Findley K."/>
            <person name="Foster B."/>
            <person name="Gaskell J."/>
            <person name="Glotzer D."/>
            <person name="Gorecki P."/>
            <person name="Heitman J."/>
            <person name="Hesse C."/>
            <person name="Hori C."/>
            <person name="Igarashi K."/>
            <person name="Jurgens J.A."/>
            <person name="Kallen N."/>
            <person name="Kersten P."/>
            <person name="Kohler A."/>
            <person name="Kuees U."/>
            <person name="Kumar T.K.A."/>
            <person name="Kuo A."/>
            <person name="LaButti K."/>
            <person name="Larrondo L.F."/>
            <person name="Lindquist E."/>
            <person name="Ling A."/>
            <person name="Lombard V."/>
            <person name="Lucas S."/>
            <person name="Lundell T."/>
            <person name="Martin R."/>
            <person name="McLaughlin D.J."/>
            <person name="Morgenstern I."/>
            <person name="Morin E."/>
            <person name="Murat C."/>
            <person name="Nagy L.G."/>
            <person name="Nolan M."/>
            <person name="Ohm R.A."/>
            <person name="Patyshakuliyeva A."/>
            <person name="Rokas A."/>
            <person name="Ruiz-Duenas F.J."/>
            <person name="Sabat G."/>
            <person name="Salamov A."/>
            <person name="Samejima M."/>
            <person name="Schmutz J."/>
            <person name="Slot J.C."/>
            <person name="St John F."/>
            <person name="Stenlid J."/>
            <person name="Sun H."/>
            <person name="Sun S."/>
            <person name="Syed K."/>
            <person name="Tsang A."/>
            <person name="Wiebenga A."/>
            <person name="Young D."/>
            <person name="Pisabarro A."/>
            <person name="Eastwood D.C."/>
            <person name="Martin F."/>
            <person name="Cullen D."/>
            <person name="Grigoriev I.V."/>
            <person name="Hibbett D.S."/>
        </authorList>
    </citation>
    <scope>NUCLEOTIDE SEQUENCE [LARGE SCALE GENOMIC DNA]</scope>
    <source>
        <strain evidence="1 2">ATCC 11539</strain>
    </source>
</reference>
<evidence type="ECO:0000313" key="2">
    <source>
        <dbReference type="Proteomes" id="UP000030669"/>
    </source>
</evidence>
<dbReference type="KEGG" id="gtr:GLOTRDRAFT_123956"/>
<accession>S7S305</accession>
<keyword evidence="2" id="KW-1185">Reference proteome</keyword>
<dbReference type="HOGENOM" id="CLU_2236871_0_0_1"/>
<sequence length="105" mass="11309">MPQRRAPRTSRIVPLTGERALFRNGEPFVLGATSAPDEAEVHLDNIPDDKSSIRLWARGMTSQGGYFFNAAEGVPVDTPDGYVLSAISTPGLATFGSLCPDMRSQ</sequence>
<name>S7S305_GLOTA</name>
<evidence type="ECO:0000313" key="1">
    <source>
        <dbReference type="EMBL" id="EPQ60199.1"/>
    </source>
</evidence>
<dbReference type="GeneID" id="19301030"/>
<dbReference type="Proteomes" id="UP000030669">
    <property type="component" value="Unassembled WGS sequence"/>
</dbReference>
<gene>
    <name evidence="1" type="ORF">GLOTRDRAFT_123956</name>
</gene>